<evidence type="ECO:0000256" key="4">
    <source>
        <dbReference type="ARBA" id="ARBA00022857"/>
    </source>
</evidence>
<dbReference type="PANTHER" id="PTHR48467:SF1">
    <property type="entry name" value="GLUTAMATE SYNTHASE 1 [NADH], CHLOROPLASTIC-LIKE"/>
    <property type="match status" value="1"/>
</dbReference>
<keyword evidence="3" id="KW-0274">FAD</keyword>
<organism evidence="6 7">
    <name type="scientific">Neptunomonas phycophila</name>
    <dbReference type="NCBI Taxonomy" id="1572645"/>
    <lineage>
        <taxon>Bacteria</taxon>
        <taxon>Pseudomonadati</taxon>
        <taxon>Pseudomonadota</taxon>
        <taxon>Gammaproteobacteria</taxon>
        <taxon>Oceanospirillales</taxon>
        <taxon>Oceanospirillaceae</taxon>
        <taxon>Neptunomonas</taxon>
    </lineage>
</organism>
<comment type="caution">
    <text evidence="6">The sequence shown here is derived from an EMBL/GenBank/DDBJ whole genome shotgun (WGS) entry which is preliminary data.</text>
</comment>
<dbReference type="Gene3D" id="3.50.50.60">
    <property type="entry name" value="FAD/NAD(P)-binding domain"/>
    <property type="match status" value="1"/>
</dbReference>
<dbReference type="PANTHER" id="PTHR48467">
    <property type="entry name" value="GLUTAMATE SYNTHASE 1 [NADH], CHLOROPLASTIC-LIKE"/>
    <property type="match status" value="1"/>
</dbReference>
<evidence type="ECO:0000256" key="5">
    <source>
        <dbReference type="ARBA" id="ARBA00023002"/>
    </source>
</evidence>
<evidence type="ECO:0000256" key="2">
    <source>
        <dbReference type="ARBA" id="ARBA00022630"/>
    </source>
</evidence>
<keyword evidence="5" id="KW-0560">Oxidoreductase</keyword>
<dbReference type="Pfam" id="PF13450">
    <property type="entry name" value="NAD_binding_8"/>
    <property type="match status" value="1"/>
</dbReference>
<accession>A0AAW7XG97</accession>
<dbReference type="InterPro" id="IPR055275">
    <property type="entry name" value="Ferredox_Rdtase"/>
</dbReference>
<protein>
    <submittedName>
        <fullName evidence="6">NAD(P)-binding protein</fullName>
    </submittedName>
</protein>
<reference evidence="6" key="1">
    <citation type="submission" date="2023-07" db="EMBL/GenBank/DDBJ databases">
        <title>Genome content predicts the carbon catabolic preferences of heterotrophic bacteria.</title>
        <authorList>
            <person name="Gralka M."/>
        </authorList>
    </citation>
    <scope>NUCLEOTIDE SEQUENCE</scope>
    <source>
        <strain evidence="6">I2M16</strain>
    </source>
</reference>
<keyword evidence="2" id="KW-0285">Flavoprotein</keyword>
<dbReference type="InterPro" id="IPR036188">
    <property type="entry name" value="FAD/NAD-bd_sf"/>
</dbReference>
<evidence type="ECO:0000256" key="3">
    <source>
        <dbReference type="ARBA" id="ARBA00022827"/>
    </source>
</evidence>
<evidence type="ECO:0000256" key="1">
    <source>
        <dbReference type="ARBA" id="ARBA00001974"/>
    </source>
</evidence>
<evidence type="ECO:0000313" key="6">
    <source>
        <dbReference type="EMBL" id="MDO6452299.1"/>
    </source>
</evidence>
<dbReference type="AlphaFoldDB" id="A0AAW7XG97"/>
<sequence>MIHIAIIGSGPSGCYIADYLAKKLDNAQIDVFDQQPTPFGLVRNGVAPDHLITKNITRQLEKAFARPNVRFIGGVRIESTPQAHSYCASLTPLELEKHYNIIVLATGATHDRQLDLPNQDINGVYPSGALAAWYNGDLTQNQHPYIGTKIGIIGHGNVALDAARLLLKTREQLLKSDMPDHVINALTESQPNRDIYLIGRGSAANAHFSSGMIAEMLELPNVACYRTDTNIPEELPPDVLKLIPKEHHRDRLKNLALFRKIPVLNGDLVKMRPAHSPRLTFIFDTTPVKLNGEERVEAIDLRTSDDTKTRLPIDTLITAIGFEQSPTSLDFTEPTYSVGWCKNGAKGVIQSNRVDAVNTARDIINAVQQSVPCDKIGYHGIKAILDTQPALITSFSDWKRIDEHERNAATEDRPRKKITDYATLTALINAGK</sequence>
<dbReference type="RefSeq" id="WP_303548294.1">
    <property type="nucleotide sequence ID" value="NZ_JAUOPG010000001.1"/>
</dbReference>
<keyword evidence="4" id="KW-0521">NADP</keyword>
<dbReference type="PRINTS" id="PR00419">
    <property type="entry name" value="ADXRDTASE"/>
</dbReference>
<comment type="cofactor">
    <cofactor evidence="1">
        <name>FAD</name>
        <dbReference type="ChEBI" id="CHEBI:57692"/>
    </cofactor>
</comment>
<proteinExistence type="predicted"/>
<dbReference type="Proteomes" id="UP001169862">
    <property type="component" value="Unassembled WGS sequence"/>
</dbReference>
<dbReference type="SUPFAM" id="SSF51971">
    <property type="entry name" value="Nucleotide-binding domain"/>
    <property type="match status" value="1"/>
</dbReference>
<dbReference type="EMBL" id="JAUOPG010000001">
    <property type="protein sequence ID" value="MDO6452299.1"/>
    <property type="molecule type" value="Genomic_DNA"/>
</dbReference>
<dbReference type="Gene3D" id="3.40.50.720">
    <property type="entry name" value="NAD(P)-binding Rossmann-like Domain"/>
    <property type="match status" value="1"/>
</dbReference>
<name>A0AAW7XG97_9GAMM</name>
<evidence type="ECO:0000313" key="7">
    <source>
        <dbReference type="Proteomes" id="UP001169862"/>
    </source>
</evidence>
<gene>
    <name evidence="6" type="ORF">Q4490_01865</name>
</gene>
<dbReference type="GO" id="GO:0016491">
    <property type="term" value="F:oxidoreductase activity"/>
    <property type="evidence" value="ECO:0007669"/>
    <property type="project" value="UniProtKB-KW"/>
</dbReference>